<sequence>MDRKIHGHGNEGQKHPMAKLTDFEMKALQWAIKKGLCSQHQAARILGMSQAGISAVVHRQLSN</sequence>
<organism evidence="1">
    <name type="scientific">viral metagenome</name>
    <dbReference type="NCBI Taxonomy" id="1070528"/>
    <lineage>
        <taxon>unclassified sequences</taxon>
        <taxon>metagenomes</taxon>
        <taxon>organismal metagenomes</taxon>
    </lineage>
</organism>
<reference evidence="1" key="1">
    <citation type="submission" date="2020-03" db="EMBL/GenBank/DDBJ databases">
        <title>The deep terrestrial virosphere.</title>
        <authorList>
            <person name="Holmfeldt K."/>
            <person name="Nilsson E."/>
            <person name="Simone D."/>
            <person name="Lopez-Fernandez M."/>
            <person name="Wu X."/>
            <person name="de Brujin I."/>
            <person name="Lundin D."/>
            <person name="Andersson A."/>
            <person name="Bertilsson S."/>
            <person name="Dopson M."/>
        </authorList>
    </citation>
    <scope>NUCLEOTIDE SEQUENCE</scope>
    <source>
        <strain evidence="1">TM448A00285</strain>
    </source>
</reference>
<name>A0A6H1ZD47_9ZZZZ</name>
<evidence type="ECO:0000313" key="1">
    <source>
        <dbReference type="EMBL" id="QJA45836.1"/>
    </source>
</evidence>
<dbReference type="Gene3D" id="1.10.260.40">
    <property type="entry name" value="lambda repressor-like DNA-binding domains"/>
    <property type="match status" value="1"/>
</dbReference>
<proteinExistence type="predicted"/>
<dbReference type="EMBL" id="MT143998">
    <property type="protein sequence ID" value="QJA45836.1"/>
    <property type="molecule type" value="Genomic_DNA"/>
</dbReference>
<dbReference type="InterPro" id="IPR010982">
    <property type="entry name" value="Lambda_DNA-bd_dom_sf"/>
</dbReference>
<protein>
    <submittedName>
        <fullName evidence="1">Uncharacterized protein</fullName>
    </submittedName>
</protein>
<dbReference type="GO" id="GO:0003677">
    <property type="term" value="F:DNA binding"/>
    <property type="evidence" value="ECO:0007669"/>
    <property type="project" value="InterPro"/>
</dbReference>
<gene>
    <name evidence="1" type="ORF">TM448A00285_0014</name>
</gene>
<accession>A0A6H1ZD47</accession>
<dbReference type="AlphaFoldDB" id="A0A6H1ZD47"/>